<dbReference type="OrthoDB" id="3089at2759"/>
<keyword evidence="4" id="KW-0812">Transmembrane</keyword>
<keyword evidence="8" id="KW-1185">Reference proteome</keyword>
<dbReference type="InterPro" id="IPR034164">
    <property type="entry name" value="Pepsin-like_dom"/>
</dbReference>
<evidence type="ECO:0000256" key="4">
    <source>
        <dbReference type="SAM" id="Phobius"/>
    </source>
</evidence>
<feature type="signal peptide" evidence="5">
    <location>
        <begin position="1"/>
        <end position="20"/>
    </location>
</feature>
<keyword evidence="5" id="KW-0732">Signal</keyword>
<keyword evidence="2" id="KW-0645">Protease</keyword>
<gene>
    <name evidence="7" type="ORF">JAAARDRAFT_40697</name>
</gene>
<dbReference type="GO" id="GO:0006508">
    <property type="term" value="P:proteolysis"/>
    <property type="evidence" value="ECO:0007669"/>
    <property type="project" value="InterPro"/>
</dbReference>
<sequence length="755" mass="79340">MKILSLPLSLVVFIIPLILASAPPRAERLTREKRTENGIHLPIYRSEGSRRRANKRDGAVGLGDYIDVTYNVLIQIGTTTTPLILDTGSSDLWVISTPCPTNCSTSSIPLYPVPFPSSSQCTPNPCTASPPSPSTWPANASFSPSGLSASLLYGDSQTTTHAFGPIGSDEVGLAGMFMPGQYFAAINDTNTSVLEVGSAGIFGLGFPVNSVLWSTLFTAQFSSRTTKRSISHATRRSVPFSAVFRLLGRNFGVGFPDLEVWGEGEGEGWIDEDEGSGINLASASFPSFSNDVSQTQNRLFRPTFPDLSQLLTPKALPGQYQNWDPQQPPPTSSSSIPSSSNQNTNTQNASQPTIKDVLNSWQPLGPLVTRLLGEGKLGRPLVCVWLQRDTVDLGPGVGNSTSVGTGTLTDSTAAPTSTSSSPSASPSASNSSIASPIPILVNASIGVLSIGELPEGVEESEMIWADVRGYTTQQGGLPAPVDSPKEVYPIAWEVPLDDVYLDGHKLPRSNLSAPNITLSALIDTGNSLIRGPTDVISHIYTLLNLSSSPTKTIPCAQAHNLSFIISGKQFQVDPRDFASQVDSGNGTRGAGGCVPNLVGTDVPGTGFLYSWSLGDPFLKGVVAAFYYGNLTYPSRDPPKIGFLSTVPANAVQRLEDAVSGANSTASGTLPATSNLPPTGTLPVLPATVTSPILTTSTTSDSSINMVIPTSTGGPLQDLRGGDNVRTSSSSLAHSLGGSCWLLIIGFLMSVVLVEL</sequence>
<feature type="compositionally biased region" description="Polar residues" evidence="3">
    <location>
        <begin position="661"/>
        <end position="677"/>
    </location>
</feature>
<dbReference type="InParanoid" id="A0A067PLG8"/>
<feature type="region of interest" description="Disordered" evidence="3">
    <location>
        <begin position="394"/>
        <end position="431"/>
    </location>
</feature>
<dbReference type="CDD" id="cd05471">
    <property type="entry name" value="pepsin_like"/>
    <property type="match status" value="1"/>
</dbReference>
<keyword evidence="2" id="KW-0378">Hydrolase</keyword>
<dbReference type="InterPro" id="IPR033121">
    <property type="entry name" value="PEPTIDASE_A1"/>
</dbReference>
<dbReference type="EMBL" id="KL197744">
    <property type="protein sequence ID" value="KDQ51867.1"/>
    <property type="molecule type" value="Genomic_DNA"/>
</dbReference>
<evidence type="ECO:0000313" key="8">
    <source>
        <dbReference type="Proteomes" id="UP000027265"/>
    </source>
</evidence>
<feature type="compositionally biased region" description="Low complexity" evidence="3">
    <location>
        <begin position="332"/>
        <end position="350"/>
    </location>
</feature>
<dbReference type="Gene3D" id="2.40.70.10">
    <property type="entry name" value="Acid Proteases"/>
    <property type="match status" value="2"/>
</dbReference>
<dbReference type="Proteomes" id="UP000027265">
    <property type="component" value="Unassembled WGS sequence"/>
</dbReference>
<proteinExistence type="inferred from homology"/>
<evidence type="ECO:0000256" key="3">
    <source>
        <dbReference type="SAM" id="MobiDB-lite"/>
    </source>
</evidence>
<keyword evidence="4" id="KW-0472">Membrane</keyword>
<dbReference type="Pfam" id="PF00026">
    <property type="entry name" value="Asp"/>
    <property type="match status" value="2"/>
</dbReference>
<dbReference type="HOGENOM" id="CLU_021426_0_0_1"/>
<feature type="region of interest" description="Disordered" evidence="3">
    <location>
        <begin position="317"/>
        <end position="350"/>
    </location>
</feature>
<organism evidence="7 8">
    <name type="scientific">Jaapia argillacea MUCL 33604</name>
    <dbReference type="NCBI Taxonomy" id="933084"/>
    <lineage>
        <taxon>Eukaryota</taxon>
        <taxon>Fungi</taxon>
        <taxon>Dikarya</taxon>
        <taxon>Basidiomycota</taxon>
        <taxon>Agaricomycotina</taxon>
        <taxon>Agaricomycetes</taxon>
        <taxon>Agaricomycetidae</taxon>
        <taxon>Jaapiales</taxon>
        <taxon>Jaapiaceae</taxon>
        <taxon>Jaapia</taxon>
    </lineage>
</organism>
<reference evidence="8" key="1">
    <citation type="journal article" date="2014" name="Proc. Natl. Acad. Sci. U.S.A.">
        <title>Extensive sampling of basidiomycete genomes demonstrates inadequacy of the white-rot/brown-rot paradigm for wood decay fungi.</title>
        <authorList>
            <person name="Riley R."/>
            <person name="Salamov A.A."/>
            <person name="Brown D.W."/>
            <person name="Nagy L.G."/>
            <person name="Floudas D."/>
            <person name="Held B.W."/>
            <person name="Levasseur A."/>
            <person name="Lombard V."/>
            <person name="Morin E."/>
            <person name="Otillar R."/>
            <person name="Lindquist E.A."/>
            <person name="Sun H."/>
            <person name="LaButti K.M."/>
            <person name="Schmutz J."/>
            <person name="Jabbour D."/>
            <person name="Luo H."/>
            <person name="Baker S.E."/>
            <person name="Pisabarro A.G."/>
            <person name="Walton J.D."/>
            <person name="Blanchette R.A."/>
            <person name="Henrissat B."/>
            <person name="Martin F."/>
            <person name="Cullen D."/>
            <person name="Hibbett D.S."/>
            <person name="Grigoriev I.V."/>
        </authorList>
    </citation>
    <scope>NUCLEOTIDE SEQUENCE [LARGE SCALE GENOMIC DNA]</scope>
    <source>
        <strain evidence="8">MUCL 33604</strain>
    </source>
</reference>
<dbReference type="InterPro" id="IPR001969">
    <property type="entry name" value="Aspartic_peptidase_AS"/>
</dbReference>
<evidence type="ECO:0000313" key="7">
    <source>
        <dbReference type="EMBL" id="KDQ51867.1"/>
    </source>
</evidence>
<dbReference type="GO" id="GO:0004190">
    <property type="term" value="F:aspartic-type endopeptidase activity"/>
    <property type="evidence" value="ECO:0007669"/>
    <property type="project" value="UniProtKB-KW"/>
</dbReference>
<dbReference type="InterPro" id="IPR021109">
    <property type="entry name" value="Peptidase_aspartic_dom_sf"/>
</dbReference>
<keyword evidence="4" id="KW-1133">Transmembrane helix</keyword>
<evidence type="ECO:0000259" key="6">
    <source>
        <dbReference type="PROSITE" id="PS51767"/>
    </source>
</evidence>
<dbReference type="PANTHER" id="PTHR47966:SF51">
    <property type="entry name" value="BETA-SITE APP-CLEAVING ENZYME, ISOFORM A-RELATED"/>
    <property type="match status" value="1"/>
</dbReference>
<dbReference type="SUPFAM" id="SSF50630">
    <property type="entry name" value="Acid proteases"/>
    <property type="match status" value="2"/>
</dbReference>
<dbReference type="PROSITE" id="PS00141">
    <property type="entry name" value="ASP_PROTEASE"/>
    <property type="match status" value="1"/>
</dbReference>
<dbReference type="InterPro" id="IPR001461">
    <property type="entry name" value="Aspartic_peptidase_A1"/>
</dbReference>
<dbReference type="STRING" id="933084.A0A067PLG8"/>
<name>A0A067PLG8_9AGAM</name>
<keyword evidence="2" id="KW-0064">Aspartyl protease</keyword>
<comment type="similarity">
    <text evidence="1">Belongs to the peptidase A1 family.</text>
</comment>
<feature type="compositionally biased region" description="Low complexity" evidence="3">
    <location>
        <begin position="398"/>
        <end position="431"/>
    </location>
</feature>
<feature type="region of interest" description="Disordered" evidence="3">
    <location>
        <begin position="661"/>
        <end position="680"/>
    </location>
</feature>
<feature type="transmembrane region" description="Helical" evidence="4">
    <location>
        <begin position="731"/>
        <end position="753"/>
    </location>
</feature>
<dbReference type="PROSITE" id="PS51767">
    <property type="entry name" value="PEPTIDASE_A1"/>
    <property type="match status" value="1"/>
</dbReference>
<evidence type="ECO:0000256" key="5">
    <source>
        <dbReference type="SAM" id="SignalP"/>
    </source>
</evidence>
<dbReference type="AlphaFoldDB" id="A0A067PLG8"/>
<accession>A0A067PLG8</accession>
<feature type="chain" id="PRO_5001643269" description="Peptidase A1 domain-containing protein" evidence="5">
    <location>
        <begin position="21"/>
        <end position="755"/>
    </location>
</feature>
<dbReference type="PANTHER" id="PTHR47966">
    <property type="entry name" value="BETA-SITE APP-CLEAVING ENZYME, ISOFORM A-RELATED"/>
    <property type="match status" value="1"/>
</dbReference>
<evidence type="ECO:0000256" key="2">
    <source>
        <dbReference type="ARBA" id="ARBA00022750"/>
    </source>
</evidence>
<evidence type="ECO:0000256" key="1">
    <source>
        <dbReference type="ARBA" id="ARBA00007447"/>
    </source>
</evidence>
<protein>
    <recommendedName>
        <fullName evidence="6">Peptidase A1 domain-containing protein</fullName>
    </recommendedName>
</protein>
<feature type="domain" description="Peptidase A1" evidence="6">
    <location>
        <begin position="70"/>
        <end position="643"/>
    </location>
</feature>